<comment type="caution">
    <text evidence="1">The sequence shown here is derived from an EMBL/GenBank/DDBJ whole genome shotgun (WGS) entry which is preliminary data.</text>
</comment>
<organism evidence="1 2">
    <name type="scientific">Myotis myotis</name>
    <name type="common">Greater mouse-eared bat</name>
    <name type="synonym">Vespertilio myotis</name>
    <dbReference type="NCBI Taxonomy" id="51298"/>
    <lineage>
        <taxon>Eukaryota</taxon>
        <taxon>Metazoa</taxon>
        <taxon>Chordata</taxon>
        <taxon>Craniata</taxon>
        <taxon>Vertebrata</taxon>
        <taxon>Euteleostomi</taxon>
        <taxon>Mammalia</taxon>
        <taxon>Eutheria</taxon>
        <taxon>Laurasiatheria</taxon>
        <taxon>Chiroptera</taxon>
        <taxon>Yangochiroptera</taxon>
        <taxon>Vespertilionidae</taxon>
        <taxon>Myotis</taxon>
    </lineage>
</organism>
<keyword evidence="2" id="KW-1185">Reference proteome</keyword>
<dbReference type="Proteomes" id="UP000527355">
    <property type="component" value="Unassembled WGS sequence"/>
</dbReference>
<name>A0A7J7VIG9_MYOMY</name>
<reference evidence="1 2" key="1">
    <citation type="journal article" date="2020" name="Nature">
        <title>Six reference-quality genomes reveal evolution of bat adaptations.</title>
        <authorList>
            <person name="Jebb D."/>
            <person name="Huang Z."/>
            <person name="Pippel M."/>
            <person name="Hughes G.M."/>
            <person name="Lavrichenko K."/>
            <person name="Devanna P."/>
            <person name="Winkler S."/>
            <person name="Jermiin L.S."/>
            <person name="Skirmuntt E.C."/>
            <person name="Katzourakis A."/>
            <person name="Burkitt-Gray L."/>
            <person name="Ray D.A."/>
            <person name="Sullivan K.A.M."/>
            <person name="Roscito J.G."/>
            <person name="Kirilenko B.M."/>
            <person name="Davalos L.M."/>
            <person name="Corthals A.P."/>
            <person name="Power M.L."/>
            <person name="Jones G."/>
            <person name="Ransome R.D."/>
            <person name="Dechmann D.K.N."/>
            <person name="Locatelli A.G."/>
            <person name="Puechmaille S.J."/>
            <person name="Fedrigo O."/>
            <person name="Jarvis E.D."/>
            <person name="Hiller M."/>
            <person name="Vernes S.C."/>
            <person name="Myers E.W."/>
            <person name="Teeling E.C."/>
        </authorList>
    </citation>
    <scope>NUCLEOTIDE SEQUENCE [LARGE SCALE GENOMIC DNA]</scope>
    <source>
        <strain evidence="1">MMyoMyo1</strain>
        <tissue evidence="1">Flight muscle</tissue>
    </source>
</reference>
<dbReference type="EMBL" id="JABWUV010000010">
    <property type="protein sequence ID" value="KAF6324913.1"/>
    <property type="molecule type" value="Genomic_DNA"/>
</dbReference>
<sequence>MVGGGRAWCSPLWILQAEETTDKYDANIQRSHELSTCHVPGRMLRALWVRGVSFKPLTCPWRWATGAQRESGCPGPEVWVPHTAEFLISTYGVCTGSGELLGVVQIKGIRKSQGKEGKPVGRTLEGEGLAALHTASIV</sequence>
<proteinExistence type="predicted"/>
<evidence type="ECO:0000313" key="1">
    <source>
        <dbReference type="EMBL" id="KAF6324913.1"/>
    </source>
</evidence>
<gene>
    <name evidence="1" type="ORF">mMyoMyo1_008363</name>
</gene>
<evidence type="ECO:0000313" key="2">
    <source>
        <dbReference type="Proteomes" id="UP000527355"/>
    </source>
</evidence>
<protein>
    <submittedName>
        <fullName evidence="1">Uncharacterized protein</fullName>
    </submittedName>
</protein>
<dbReference type="AlphaFoldDB" id="A0A7J7VIG9"/>
<accession>A0A7J7VIG9</accession>